<feature type="transmembrane region" description="Helical" evidence="1">
    <location>
        <begin position="32"/>
        <end position="56"/>
    </location>
</feature>
<name>Q965P5_CAEEL</name>
<proteinExistence type="predicted"/>
<keyword evidence="1" id="KW-0472">Membrane</keyword>
<gene>
    <name evidence="2" type="ORF">CELE_Y22D7AL.12</name>
    <name evidence="2" type="ORF">Y22D7AL.12</name>
</gene>
<dbReference type="InParanoid" id="Q965P5"/>
<dbReference type="SMR" id="Q965P5"/>
<reference evidence="2" key="1">
    <citation type="journal article" date="1998" name="Science, e1252229">
        <title>Genome sequence of the nematode C. elegans: a platform for investigating biology.</title>
        <authorList>
            <consortium name="The C. elegans sequencing consortium"/>
            <person name="Sulson J.E."/>
            <person name="Waterston R."/>
        </authorList>
    </citation>
    <scope>NUCLEOTIDE SEQUENCE</scope>
    <source>
        <strain evidence="2">Bristol N2</strain>
    </source>
</reference>
<dbReference type="PaxDb" id="6239-Y22D7AL.12"/>
<keyword evidence="1" id="KW-0812">Transmembrane</keyword>
<accession>Q965P5</accession>
<reference evidence="2" key="2">
    <citation type="submission" date="2003-03" db="EMBL/GenBank/DDBJ databases">
        <authorList>
            <person name="Sulson J.E."/>
            <person name="Waterston R."/>
        </authorList>
    </citation>
    <scope>NUCLEOTIDE SEQUENCE</scope>
    <source>
        <strain evidence="2">Bristol N2</strain>
    </source>
</reference>
<dbReference type="AlphaFoldDB" id="Q965P5"/>
<protein>
    <submittedName>
        <fullName evidence="2">Uncharacterized protein</fullName>
    </submittedName>
</protein>
<evidence type="ECO:0000313" key="2">
    <source>
        <dbReference type="EMBL" id="CCD73753.2"/>
    </source>
</evidence>
<evidence type="ECO:0000256" key="1">
    <source>
        <dbReference type="SAM" id="Phobius"/>
    </source>
</evidence>
<sequence>MPPPNIIKVENFHDPIPEPEAHTRIRYSKKCVVGYSILFGLFAILMVCIIVLFILYPIPRDIQVPGAIF</sequence>
<reference evidence="2" key="3">
    <citation type="submission" date="2020-10" db="EMBL/GenBank/DDBJ databases">
        <authorList>
            <consortium name="WormBase Consortium"/>
            <person name="WormBase"/>
        </authorList>
    </citation>
    <scope>NUCLEOTIDE SEQUENCE</scope>
    <source>
        <strain evidence="2">Bristol N2</strain>
    </source>
</reference>
<dbReference type="UCSC" id="Y22D7AL.12">
    <property type="organism name" value="c. elegans"/>
</dbReference>
<dbReference type="EMBL" id="BX284603">
    <property type="protein sequence ID" value="CCD73753.2"/>
    <property type="molecule type" value="Genomic_DNA"/>
</dbReference>
<dbReference type="HOGENOM" id="CLU_2514685_0_0_1"/>
<organism evidence="2">
    <name type="scientific">Caenorhabditis elegans</name>
    <dbReference type="NCBI Taxonomy" id="6239"/>
    <lineage>
        <taxon>Eukaryota</taxon>
        <taxon>Metazoa</taxon>
        <taxon>Ecdysozoa</taxon>
        <taxon>Nematoda</taxon>
        <taxon>Chromadorea</taxon>
        <taxon>Rhabditida</taxon>
        <taxon>Rhabditina</taxon>
        <taxon>Rhabditomorpha</taxon>
        <taxon>Rhabditoidea</taxon>
        <taxon>Rhabditidae</taxon>
        <taxon>Peloderinae</taxon>
        <taxon>Caenorhabditis</taxon>
    </lineage>
</organism>
<keyword evidence="1" id="KW-1133">Transmembrane helix</keyword>